<name>A0A9X1I2E5_9FLAO</name>
<dbReference type="Proteomes" id="UP001139286">
    <property type="component" value="Unassembled WGS sequence"/>
</dbReference>
<evidence type="ECO:0000313" key="2">
    <source>
        <dbReference type="EMBL" id="MCB4806700.1"/>
    </source>
</evidence>
<dbReference type="RefSeq" id="WP_226694199.1">
    <property type="nucleotide sequence ID" value="NZ_JAJAPX010000001.1"/>
</dbReference>
<keyword evidence="3" id="KW-1185">Reference proteome</keyword>
<gene>
    <name evidence="2" type="ORF">LG651_00440</name>
</gene>
<dbReference type="InterPro" id="IPR029377">
    <property type="entry name" value="TMEM220"/>
</dbReference>
<dbReference type="AlphaFoldDB" id="A0A9X1I2E5"/>
<reference evidence="2" key="1">
    <citation type="submission" date="2021-10" db="EMBL/GenBank/DDBJ databases">
        <title>Tamlana sargassums sp. nov., and Tamlana laminarinivorans sp. nov., two new bacteria isolated from the brown alga.</title>
        <authorList>
            <person name="Li J."/>
        </authorList>
    </citation>
    <scope>NUCLEOTIDE SEQUENCE</scope>
    <source>
        <strain evidence="2">62-3</strain>
    </source>
</reference>
<feature type="transmembrane region" description="Helical" evidence="1">
    <location>
        <begin position="60"/>
        <end position="83"/>
    </location>
</feature>
<accession>A0A9X1I2E5</accession>
<evidence type="ECO:0000256" key="1">
    <source>
        <dbReference type="SAM" id="Phobius"/>
    </source>
</evidence>
<proteinExistence type="predicted"/>
<feature type="transmembrane region" description="Helical" evidence="1">
    <location>
        <begin position="12"/>
        <end position="28"/>
    </location>
</feature>
<evidence type="ECO:0000313" key="3">
    <source>
        <dbReference type="Proteomes" id="UP001139286"/>
    </source>
</evidence>
<keyword evidence="1" id="KW-0472">Membrane</keyword>
<keyword evidence="1" id="KW-1133">Transmembrane helix</keyword>
<dbReference type="EMBL" id="JAJAPX010000001">
    <property type="protein sequence ID" value="MCB4806700.1"/>
    <property type="molecule type" value="Genomic_DNA"/>
</dbReference>
<feature type="transmembrane region" description="Helical" evidence="1">
    <location>
        <begin position="34"/>
        <end position="53"/>
    </location>
</feature>
<comment type="caution">
    <text evidence="2">The sequence shown here is derived from an EMBL/GenBank/DDBJ whole genome shotgun (WGS) entry which is preliminary data.</text>
</comment>
<keyword evidence="1 2" id="KW-0812">Transmembrane</keyword>
<sequence length="125" mass="14548">MKVKINTKQKVINVLFFIVFVIFALLQINDPDPVLWILIYGFVSVLFLCANFYKFPKWFIGLVIVALLVYGSFYFSSVIDWLQTENKNEIFGDMVYEKPYLEGSREFLGVFIAAFALVVLLRQTK</sequence>
<feature type="transmembrane region" description="Helical" evidence="1">
    <location>
        <begin position="103"/>
        <end position="121"/>
    </location>
</feature>
<dbReference type="Pfam" id="PF15071">
    <property type="entry name" value="TMEM220"/>
    <property type="match status" value="1"/>
</dbReference>
<protein>
    <submittedName>
        <fullName evidence="2">Transmembrane 220 family protein</fullName>
    </submittedName>
</protein>
<organism evidence="2 3">
    <name type="scientific">Neotamlana sargassicola</name>
    <dbReference type="NCBI Taxonomy" id="2883125"/>
    <lineage>
        <taxon>Bacteria</taxon>
        <taxon>Pseudomonadati</taxon>
        <taxon>Bacteroidota</taxon>
        <taxon>Flavobacteriia</taxon>
        <taxon>Flavobacteriales</taxon>
        <taxon>Flavobacteriaceae</taxon>
        <taxon>Neotamlana</taxon>
    </lineage>
</organism>